<sequence>MAENRQSATPSAVAQNNSGSTGKAVQASRPEQPADSPLVTAYGTTTVEETVVQKLSGIAAREVPGVYAMGSAARRTFDAISERIPGSKTQVSGGVSVEKGEKETAIDLTVIVEYGAAVVEVAETIRRNVIRAVEHGTGLKVVEVNITVADVHLPEDEDDSDDHDLA</sequence>
<organism evidence="3 4">
    <name type="scientific">Nesterenkonia aethiopica</name>
    <dbReference type="NCBI Taxonomy" id="269144"/>
    <lineage>
        <taxon>Bacteria</taxon>
        <taxon>Bacillati</taxon>
        <taxon>Actinomycetota</taxon>
        <taxon>Actinomycetes</taxon>
        <taxon>Micrococcales</taxon>
        <taxon>Micrococcaceae</taxon>
        <taxon>Nesterenkonia</taxon>
    </lineage>
</organism>
<feature type="compositionally biased region" description="Polar residues" evidence="2">
    <location>
        <begin position="1"/>
        <end position="23"/>
    </location>
</feature>
<dbReference type="EMBL" id="BAAAVT010000023">
    <property type="protein sequence ID" value="GAA3074798.1"/>
    <property type="molecule type" value="Genomic_DNA"/>
</dbReference>
<accession>A0ABP6M5Z9</accession>
<dbReference type="RefSeq" id="WP_311026064.1">
    <property type="nucleotide sequence ID" value="NZ_BAAAVT010000023.1"/>
</dbReference>
<dbReference type="PANTHER" id="PTHR34297">
    <property type="entry name" value="HYPOTHETICAL CYTOSOLIC PROTEIN-RELATED"/>
    <property type="match status" value="1"/>
</dbReference>
<dbReference type="Pfam" id="PF03780">
    <property type="entry name" value="Asp23"/>
    <property type="match status" value="1"/>
</dbReference>
<proteinExistence type="inferred from homology"/>
<evidence type="ECO:0000256" key="2">
    <source>
        <dbReference type="SAM" id="MobiDB-lite"/>
    </source>
</evidence>
<dbReference type="Proteomes" id="UP001500236">
    <property type="component" value="Unassembled WGS sequence"/>
</dbReference>
<feature type="region of interest" description="Disordered" evidence="2">
    <location>
        <begin position="1"/>
        <end position="39"/>
    </location>
</feature>
<evidence type="ECO:0000313" key="4">
    <source>
        <dbReference type="Proteomes" id="UP001500236"/>
    </source>
</evidence>
<comment type="caution">
    <text evidence="3">The sequence shown here is derived from an EMBL/GenBank/DDBJ whole genome shotgun (WGS) entry which is preliminary data.</text>
</comment>
<evidence type="ECO:0008006" key="5">
    <source>
        <dbReference type="Google" id="ProtNLM"/>
    </source>
</evidence>
<dbReference type="InterPro" id="IPR005531">
    <property type="entry name" value="Asp23"/>
</dbReference>
<comment type="similarity">
    <text evidence="1">Belongs to the asp23 family.</text>
</comment>
<reference evidence="4" key="1">
    <citation type="journal article" date="2019" name="Int. J. Syst. Evol. Microbiol.">
        <title>The Global Catalogue of Microorganisms (GCM) 10K type strain sequencing project: providing services to taxonomists for standard genome sequencing and annotation.</title>
        <authorList>
            <consortium name="The Broad Institute Genomics Platform"/>
            <consortium name="The Broad Institute Genome Sequencing Center for Infectious Disease"/>
            <person name="Wu L."/>
            <person name="Ma J."/>
        </authorList>
    </citation>
    <scope>NUCLEOTIDE SEQUENCE [LARGE SCALE GENOMIC DNA]</scope>
    <source>
        <strain evidence="4">JCM 14309</strain>
    </source>
</reference>
<keyword evidence="4" id="KW-1185">Reference proteome</keyword>
<protein>
    <recommendedName>
        <fullName evidence="5">Asp23/Gls24 family envelope stress response protein</fullName>
    </recommendedName>
</protein>
<name>A0ABP6M5Z9_9MICC</name>
<evidence type="ECO:0000313" key="3">
    <source>
        <dbReference type="EMBL" id="GAA3074798.1"/>
    </source>
</evidence>
<dbReference type="PANTHER" id="PTHR34297:SF3">
    <property type="entry name" value="ALKALINE SHOCK PROTEIN 23"/>
    <property type="match status" value="1"/>
</dbReference>
<evidence type="ECO:0000256" key="1">
    <source>
        <dbReference type="ARBA" id="ARBA00005721"/>
    </source>
</evidence>
<gene>
    <name evidence="3" type="ORF">GCM10010529_28280</name>
</gene>